<evidence type="ECO:0000313" key="1">
    <source>
        <dbReference type="EMBL" id="SNB74290.1"/>
    </source>
</evidence>
<proteinExistence type="predicted"/>
<protein>
    <submittedName>
        <fullName evidence="1">Uncharacterized protein</fullName>
    </submittedName>
</protein>
<gene>
    <name evidence="1" type="ORF">SAMN06265338_10627</name>
</gene>
<keyword evidence="2" id="KW-1185">Reference proteome</keyword>
<sequence length="195" mass="21486">MTFETTALAGLETAGRLINAVYKGPSDKSGYLAFRGDFALKFQETKADEKRPPEYCLEQGLAIVKDGGTSIDALAGYIHDINNLKTFKEVMGSLLSSTGNYIIFAGNIDFLAKYTVSFGDATLTVFPLEESTVWKELSDLSGLDKNDFKKLDGGGKVQLMLDKAAESKDTYEKISFEDFLTKALPVRNRNENRPV</sequence>
<dbReference type="Proteomes" id="UP000198418">
    <property type="component" value="Unassembled WGS sequence"/>
</dbReference>
<dbReference type="EMBL" id="FYDG01000006">
    <property type="protein sequence ID" value="SNB74290.1"/>
    <property type="molecule type" value="Genomic_DNA"/>
</dbReference>
<accession>A0A212RP00</accession>
<name>A0A212RP00_RHOAC</name>
<dbReference type="RefSeq" id="WP_176440442.1">
    <property type="nucleotide sequence ID" value="NZ_FYDG01000006.1"/>
</dbReference>
<evidence type="ECO:0000313" key="2">
    <source>
        <dbReference type="Proteomes" id="UP000198418"/>
    </source>
</evidence>
<reference evidence="2" key="1">
    <citation type="submission" date="2017-06" db="EMBL/GenBank/DDBJ databases">
        <authorList>
            <person name="Varghese N."/>
            <person name="Submissions S."/>
        </authorList>
    </citation>
    <scope>NUCLEOTIDE SEQUENCE [LARGE SCALE GENOMIC DNA]</scope>
    <source>
        <strain evidence="2">DSM 137</strain>
    </source>
</reference>
<organism evidence="1 2">
    <name type="scientific">Rhodoblastus acidophilus</name>
    <name type="common">Rhodopseudomonas acidophila</name>
    <dbReference type="NCBI Taxonomy" id="1074"/>
    <lineage>
        <taxon>Bacteria</taxon>
        <taxon>Pseudomonadati</taxon>
        <taxon>Pseudomonadota</taxon>
        <taxon>Alphaproteobacteria</taxon>
        <taxon>Hyphomicrobiales</taxon>
        <taxon>Rhodoblastaceae</taxon>
        <taxon>Rhodoblastus</taxon>
    </lineage>
</organism>
<dbReference type="AlphaFoldDB" id="A0A212RP00"/>